<evidence type="ECO:0000256" key="1">
    <source>
        <dbReference type="ARBA" id="ARBA00022737"/>
    </source>
</evidence>
<dbReference type="CDD" id="cd22460">
    <property type="entry name" value="KH-I_PEPPER_rpt2_like"/>
    <property type="match status" value="2"/>
</dbReference>
<dbReference type="PANTHER" id="PTHR10288">
    <property type="entry name" value="KH DOMAIN CONTAINING RNA BINDING PROTEIN"/>
    <property type="match status" value="1"/>
</dbReference>
<dbReference type="InterPro" id="IPR036612">
    <property type="entry name" value="KH_dom_type_1_sf"/>
</dbReference>
<feature type="region of interest" description="Disordered" evidence="3">
    <location>
        <begin position="1"/>
        <end position="44"/>
    </location>
</feature>
<evidence type="ECO:0000256" key="3">
    <source>
        <dbReference type="SAM" id="MobiDB-lite"/>
    </source>
</evidence>
<dbReference type="OMA" id="WGARQID"/>
<feature type="domain" description="K Homology" evidence="4">
    <location>
        <begin position="293"/>
        <end position="369"/>
    </location>
</feature>
<gene>
    <name evidence="5" type="ORF">KP509_01G083700</name>
</gene>
<dbReference type="Gene3D" id="3.30.1370.10">
    <property type="entry name" value="K Homology domain, type 1"/>
    <property type="match status" value="2"/>
</dbReference>
<dbReference type="SMART" id="SM00322">
    <property type="entry name" value="KH"/>
    <property type="match status" value="4"/>
</dbReference>
<keyword evidence="1" id="KW-0677">Repeat</keyword>
<dbReference type="Gene3D" id="3.30.310.210">
    <property type="match status" value="1"/>
</dbReference>
<dbReference type="SUPFAM" id="SSF54791">
    <property type="entry name" value="Eukaryotic type KH-domain (KH-domain type I)"/>
    <property type="match status" value="4"/>
</dbReference>
<evidence type="ECO:0000313" key="5">
    <source>
        <dbReference type="EMBL" id="KAH7446949.1"/>
    </source>
</evidence>
<feature type="region of interest" description="Disordered" evidence="3">
    <location>
        <begin position="490"/>
        <end position="511"/>
    </location>
</feature>
<feature type="compositionally biased region" description="Basic and acidic residues" evidence="3">
    <location>
        <begin position="502"/>
        <end position="511"/>
    </location>
</feature>
<dbReference type="EMBL" id="CM035406">
    <property type="protein sequence ID" value="KAH7446949.1"/>
    <property type="molecule type" value="Genomic_DNA"/>
</dbReference>
<evidence type="ECO:0000313" key="6">
    <source>
        <dbReference type="Proteomes" id="UP000825935"/>
    </source>
</evidence>
<sequence length="511" mass="56763">MDERSPSPAKRSYAHHDRDRDDKDNRDDLDDRDGRGRHKRRRVSEPPLDAEIEYRILCPVSRIGGVIGRGGTIIKSLREQSRAKIKVEDAIQGAEERLVYITSSARKGRGDENSFRSGYGDLDILCPAQDALFRVFSCITGPDDREYESREEHDEPPVHVTARLLVSDRQVGCLIGKGGRIIEQMRKDIAAQIRVLPKSSLPPCAFPSDELVQLSGIPAVVKEALYSVSTKLFENPLREKEKMHHSSGISQGASYLSGGMNSVPPDSMYGMGHYGRPNSFPVRSSRSDGPMEEELMVCVLCPNDKIGSVIGRGGAIIRRLRQESGAKIRVCDQVGDSEERVIQVSAMEYVNNYASPTLEAVIQIFNCLAEVTADRDGKHSILSIRLLISASRIGCLLGKGGEIISEMRKTSRANIRIPPREELPSCADNESELVQVSGEAPMVEAALLQVVTRLRSNLFFKHRGGYGSRNLPIPCSRGCSDEPRSPNGYSYGYRSYNLSPRSTRDSRYRLR</sequence>
<dbReference type="GO" id="GO:0003723">
    <property type="term" value="F:RNA binding"/>
    <property type="evidence" value="ECO:0007669"/>
    <property type="project" value="UniProtKB-UniRule"/>
</dbReference>
<dbReference type="Pfam" id="PF00013">
    <property type="entry name" value="KH_1"/>
    <property type="match status" value="4"/>
</dbReference>
<keyword evidence="2" id="KW-0694">RNA-binding</keyword>
<comment type="caution">
    <text evidence="5">The sequence shown here is derived from an EMBL/GenBank/DDBJ whole genome shotgun (WGS) entry which is preliminary data.</text>
</comment>
<dbReference type="CDD" id="cd22459">
    <property type="entry name" value="KH-I_PEPPER_rpt1_like"/>
    <property type="match status" value="1"/>
</dbReference>
<proteinExistence type="predicted"/>
<dbReference type="InterPro" id="IPR004087">
    <property type="entry name" value="KH_dom"/>
</dbReference>
<feature type="compositionally biased region" description="Basic and acidic residues" evidence="3">
    <location>
        <begin position="14"/>
        <end position="26"/>
    </location>
</feature>
<dbReference type="InterPro" id="IPR004088">
    <property type="entry name" value="KH_dom_type_1"/>
</dbReference>
<name>A0A8T2VRA7_CERRI</name>
<feature type="domain" description="K Homology" evidence="4">
    <location>
        <begin position="158"/>
        <end position="233"/>
    </location>
</feature>
<organism evidence="5 6">
    <name type="scientific">Ceratopteris richardii</name>
    <name type="common">Triangle waterfern</name>
    <dbReference type="NCBI Taxonomy" id="49495"/>
    <lineage>
        <taxon>Eukaryota</taxon>
        <taxon>Viridiplantae</taxon>
        <taxon>Streptophyta</taxon>
        <taxon>Embryophyta</taxon>
        <taxon>Tracheophyta</taxon>
        <taxon>Polypodiopsida</taxon>
        <taxon>Polypodiidae</taxon>
        <taxon>Polypodiales</taxon>
        <taxon>Pteridineae</taxon>
        <taxon>Pteridaceae</taxon>
        <taxon>Parkerioideae</taxon>
        <taxon>Ceratopteris</taxon>
    </lineage>
</organism>
<reference evidence="5" key="1">
    <citation type="submission" date="2021-08" db="EMBL/GenBank/DDBJ databases">
        <title>WGS assembly of Ceratopteris richardii.</title>
        <authorList>
            <person name="Marchant D.B."/>
            <person name="Chen G."/>
            <person name="Jenkins J."/>
            <person name="Shu S."/>
            <person name="Leebens-Mack J."/>
            <person name="Grimwood J."/>
            <person name="Schmutz J."/>
            <person name="Soltis P."/>
            <person name="Soltis D."/>
            <person name="Chen Z.-H."/>
        </authorList>
    </citation>
    <scope>NUCLEOTIDE SEQUENCE</scope>
    <source>
        <strain evidence="5">Whitten #5841</strain>
        <tissue evidence="5">Leaf</tissue>
    </source>
</reference>
<evidence type="ECO:0000256" key="2">
    <source>
        <dbReference type="PROSITE-ProRule" id="PRU00117"/>
    </source>
</evidence>
<dbReference type="Proteomes" id="UP000825935">
    <property type="component" value="Chromosome 1"/>
</dbReference>
<feature type="domain" description="K Homology" evidence="4">
    <location>
        <begin position="50"/>
        <end position="106"/>
    </location>
</feature>
<dbReference type="OrthoDB" id="1937934at2759"/>
<accession>A0A8T2VRA7</accession>
<protein>
    <recommendedName>
        <fullName evidence="4">K Homology domain-containing protein</fullName>
    </recommendedName>
</protein>
<evidence type="ECO:0000259" key="4">
    <source>
        <dbReference type="SMART" id="SM00322"/>
    </source>
</evidence>
<dbReference type="PROSITE" id="PS50084">
    <property type="entry name" value="KH_TYPE_1"/>
    <property type="match status" value="4"/>
</dbReference>
<keyword evidence="6" id="KW-1185">Reference proteome</keyword>
<dbReference type="AlphaFoldDB" id="A0A8T2VRA7"/>
<feature type="domain" description="K Homology" evidence="4">
    <location>
        <begin position="380"/>
        <end position="455"/>
    </location>
</feature>